<dbReference type="Pfam" id="PF00001">
    <property type="entry name" value="7tm_1"/>
    <property type="match status" value="1"/>
</dbReference>
<feature type="non-terminal residue" evidence="10">
    <location>
        <position position="203"/>
    </location>
</feature>
<evidence type="ECO:0000256" key="6">
    <source>
        <dbReference type="ARBA" id="ARBA00023170"/>
    </source>
</evidence>
<evidence type="ECO:0000313" key="10">
    <source>
        <dbReference type="EMBL" id="WAQ96123.1"/>
    </source>
</evidence>
<dbReference type="Proteomes" id="UP001164746">
    <property type="component" value="Chromosome 2"/>
</dbReference>
<keyword evidence="5 8" id="KW-0472">Membrane</keyword>
<evidence type="ECO:0000256" key="4">
    <source>
        <dbReference type="ARBA" id="ARBA00023040"/>
    </source>
</evidence>
<dbReference type="EMBL" id="CP111013">
    <property type="protein sequence ID" value="WAQ96123.1"/>
    <property type="molecule type" value="Genomic_DNA"/>
</dbReference>
<evidence type="ECO:0000256" key="8">
    <source>
        <dbReference type="SAM" id="Phobius"/>
    </source>
</evidence>
<dbReference type="PROSITE" id="PS50262">
    <property type="entry name" value="G_PROTEIN_RECEP_F1_2"/>
    <property type="match status" value="1"/>
</dbReference>
<dbReference type="InterPro" id="IPR017452">
    <property type="entry name" value="GPCR_Rhodpsn_7TM"/>
</dbReference>
<evidence type="ECO:0000259" key="9">
    <source>
        <dbReference type="PROSITE" id="PS50262"/>
    </source>
</evidence>
<protein>
    <submittedName>
        <fullName evidence="10">TLR2-like protein</fullName>
    </submittedName>
</protein>
<dbReference type="Gene3D" id="1.20.1070.10">
    <property type="entry name" value="Rhodopsin 7-helix transmembrane proteins"/>
    <property type="match status" value="1"/>
</dbReference>
<sequence length="203" mass="23080">VVKMLVIVVAMFGICWLPLHAFILVLDFFPSVGETVSGSTLTSLFISCHWLAMSNSFANPIIYGFTNESFRADLVTLFYMWFPCCVCLTKMMPRYSSGSTYETVVFRRQSLYKQGAKFNGTYQTRTVRAQRTNEYFPNRSRTRFEYVDFPCANGKAVVNGKVDRVKNGCGQRVIMSLEKDYVRLKPVDKNSISANSEPSVEES</sequence>
<keyword evidence="6" id="KW-0675">Receptor</keyword>
<gene>
    <name evidence="10" type="ORF">MAR_028813</name>
</gene>
<dbReference type="PRINTS" id="PR00237">
    <property type="entry name" value="GPCRRHODOPSN"/>
</dbReference>
<keyword evidence="4" id="KW-0297">G-protein coupled receptor</keyword>
<dbReference type="PANTHER" id="PTHR45695:SF9">
    <property type="entry name" value="LEUCOKININ RECEPTOR"/>
    <property type="match status" value="1"/>
</dbReference>
<evidence type="ECO:0000256" key="3">
    <source>
        <dbReference type="ARBA" id="ARBA00022989"/>
    </source>
</evidence>
<evidence type="ECO:0000256" key="1">
    <source>
        <dbReference type="ARBA" id="ARBA00004141"/>
    </source>
</evidence>
<name>A0ABY7DFS2_MYAAR</name>
<keyword evidence="11" id="KW-1185">Reference proteome</keyword>
<keyword evidence="3 8" id="KW-1133">Transmembrane helix</keyword>
<reference evidence="10" key="1">
    <citation type="submission" date="2022-11" db="EMBL/GenBank/DDBJ databases">
        <title>Centuries of genome instability and evolution in soft-shell clam transmissible cancer (bioRxiv).</title>
        <authorList>
            <person name="Hart S.F.M."/>
            <person name="Yonemitsu M.A."/>
            <person name="Giersch R.M."/>
            <person name="Beal B.F."/>
            <person name="Arriagada G."/>
            <person name="Davis B.W."/>
            <person name="Ostrander E.A."/>
            <person name="Goff S.P."/>
            <person name="Metzger M.J."/>
        </authorList>
    </citation>
    <scope>NUCLEOTIDE SEQUENCE</scope>
    <source>
        <strain evidence="10">MELC-2E11</strain>
        <tissue evidence="10">Siphon/mantle</tissue>
    </source>
</reference>
<feature type="transmembrane region" description="Helical" evidence="8">
    <location>
        <begin position="6"/>
        <end position="29"/>
    </location>
</feature>
<feature type="domain" description="G-protein coupled receptors family 1 profile" evidence="9">
    <location>
        <begin position="1"/>
        <end position="63"/>
    </location>
</feature>
<dbReference type="SUPFAM" id="SSF81321">
    <property type="entry name" value="Family A G protein-coupled receptor-like"/>
    <property type="match status" value="1"/>
</dbReference>
<evidence type="ECO:0000313" key="11">
    <source>
        <dbReference type="Proteomes" id="UP001164746"/>
    </source>
</evidence>
<comment type="subcellular location">
    <subcellularLocation>
        <location evidence="1">Membrane</location>
        <topology evidence="1">Multi-pass membrane protein</topology>
    </subcellularLocation>
</comment>
<keyword evidence="7" id="KW-0807">Transducer</keyword>
<keyword evidence="2 8" id="KW-0812">Transmembrane</keyword>
<evidence type="ECO:0000256" key="7">
    <source>
        <dbReference type="ARBA" id="ARBA00023224"/>
    </source>
</evidence>
<accession>A0ABY7DFS2</accession>
<proteinExistence type="predicted"/>
<evidence type="ECO:0000256" key="2">
    <source>
        <dbReference type="ARBA" id="ARBA00022692"/>
    </source>
</evidence>
<evidence type="ECO:0000256" key="5">
    <source>
        <dbReference type="ARBA" id="ARBA00023136"/>
    </source>
</evidence>
<dbReference type="InterPro" id="IPR000276">
    <property type="entry name" value="GPCR_Rhodpsn"/>
</dbReference>
<organism evidence="10 11">
    <name type="scientific">Mya arenaria</name>
    <name type="common">Soft-shell clam</name>
    <dbReference type="NCBI Taxonomy" id="6604"/>
    <lineage>
        <taxon>Eukaryota</taxon>
        <taxon>Metazoa</taxon>
        <taxon>Spiralia</taxon>
        <taxon>Lophotrochozoa</taxon>
        <taxon>Mollusca</taxon>
        <taxon>Bivalvia</taxon>
        <taxon>Autobranchia</taxon>
        <taxon>Heteroconchia</taxon>
        <taxon>Euheterodonta</taxon>
        <taxon>Imparidentia</taxon>
        <taxon>Neoheterodontei</taxon>
        <taxon>Myida</taxon>
        <taxon>Myoidea</taxon>
        <taxon>Myidae</taxon>
        <taxon>Mya</taxon>
    </lineage>
</organism>
<dbReference type="PANTHER" id="PTHR45695">
    <property type="entry name" value="LEUCOKININ RECEPTOR-RELATED"/>
    <property type="match status" value="1"/>
</dbReference>